<proteinExistence type="inferred from homology"/>
<dbReference type="SUPFAM" id="SSF46785">
    <property type="entry name" value="Winged helix' DNA-binding domain"/>
    <property type="match status" value="1"/>
</dbReference>
<evidence type="ECO:0000313" key="4">
    <source>
        <dbReference type="Proteomes" id="UP000612352"/>
    </source>
</evidence>
<sequence>MSTPASGPALMRWSHEERILETFRRHGALSRAELASYAGLSRTTLSEIVGGLVRRGALQVVATDAESRRGSGRPAELLALDPRSGQHLGIDLAHNAVHVTVVDATRRIIASEKRDADPDLPWARRVRTALDVLREIEEDGTRFSALQGVGVGLPGPYSPAWSNDRTLAHTESLEARRIVETAIIERFGMAPVMDTNTRLAALAEADHRHELGEDLIYVRVAGGIGGGVVVGGRLVHGSRGLAGEFGHIGVADSGRTCSRCGKHGCLETVASLPSILQSCRELGLPVQSPADLSAAVDRDEPIAASVLSEAGAATGRALAGSVLALNPTAVVVGGPLARFAPVFVERVASTIAFEVRSIGGAQPRVQASDLGDDGGALGAILSLVHRSALLAGYPVGDGSSPSITPMNA</sequence>
<accession>A0ABS1BAD0</accession>
<dbReference type="InterPro" id="IPR000600">
    <property type="entry name" value="ROK"/>
</dbReference>
<dbReference type="InterPro" id="IPR043129">
    <property type="entry name" value="ATPase_NBD"/>
</dbReference>
<keyword evidence="4" id="KW-1185">Reference proteome</keyword>
<dbReference type="InterPro" id="IPR005471">
    <property type="entry name" value="Tscrpt_reg_IclR_N"/>
</dbReference>
<dbReference type="RefSeq" id="WP_200502203.1">
    <property type="nucleotide sequence ID" value="NZ_JAEDAJ010000004.1"/>
</dbReference>
<evidence type="ECO:0000259" key="2">
    <source>
        <dbReference type="Pfam" id="PF09339"/>
    </source>
</evidence>
<dbReference type="Proteomes" id="UP000612352">
    <property type="component" value="Unassembled WGS sequence"/>
</dbReference>
<evidence type="ECO:0000256" key="1">
    <source>
        <dbReference type="ARBA" id="ARBA00006479"/>
    </source>
</evidence>
<organism evidence="3 4">
    <name type="scientific">Brachybacterium halotolerans</name>
    <dbReference type="NCBI Taxonomy" id="2795215"/>
    <lineage>
        <taxon>Bacteria</taxon>
        <taxon>Bacillati</taxon>
        <taxon>Actinomycetota</taxon>
        <taxon>Actinomycetes</taxon>
        <taxon>Micrococcales</taxon>
        <taxon>Dermabacteraceae</taxon>
        <taxon>Brachybacterium</taxon>
    </lineage>
</organism>
<dbReference type="PANTHER" id="PTHR18964:SF149">
    <property type="entry name" value="BIFUNCTIONAL UDP-N-ACETYLGLUCOSAMINE 2-EPIMERASE_N-ACETYLMANNOSAMINE KINASE"/>
    <property type="match status" value="1"/>
</dbReference>
<gene>
    <name evidence="3" type="ORF">I8D64_09175</name>
</gene>
<dbReference type="EMBL" id="JAEDAJ010000004">
    <property type="protein sequence ID" value="MBK0331574.1"/>
    <property type="molecule type" value="Genomic_DNA"/>
</dbReference>
<protein>
    <submittedName>
        <fullName evidence="3">ROK family transcriptional regulator</fullName>
    </submittedName>
</protein>
<dbReference type="Gene3D" id="3.30.420.40">
    <property type="match status" value="2"/>
</dbReference>
<dbReference type="InterPro" id="IPR036390">
    <property type="entry name" value="WH_DNA-bd_sf"/>
</dbReference>
<comment type="similarity">
    <text evidence="1">Belongs to the ROK (NagC/XylR) family.</text>
</comment>
<dbReference type="InterPro" id="IPR049874">
    <property type="entry name" value="ROK_cs"/>
</dbReference>
<dbReference type="Pfam" id="PF00480">
    <property type="entry name" value="ROK"/>
    <property type="match status" value="1"/>
</dbReference>
<reference evidence="3 4" key="1">
    <citation type="submission" date="2020-12" db="EMBL/GenBank/DDBJ databases">
        <title>Brachybacterium sp. MASK1Z-5, whole genome shotgun sequence.</title>
        <authorList>
            <person name="Tuo L."/>
        </authorList>
    </citation>
    <scope>NUCLEOTIDE SEQUENCE [LARGE SCALE GENOMIC DNA]</scope>
    <source>
        <strain evidence="3 4">MASK1Z-5</strain>
    </source>
</reference>
<dbReference type="SUPFAM" id="SSF53067">
    <property type="entry name" value="Actin-like ATPase domain"/>
    <property type="match status" value="1"/>
</dbReference>
<feature type="domain" description="HTH iclR-type" evidence="2">
    <location>
        <begin position="18"/>
        <end position="59"/>
    </location>
</feature>
<dbReference type="InterPro" id="IPR036388">
    <property type="entry name" value="WH-like_DNA-bd_sf"/>
</dbReference>
<comment type="caution">
    <text evidence="3">The sequence shown here is derived from an EMBL/GenBank/DDBJ whole genome shotgun (WGS) entry which is preliminary data.</text>
</comment>
<name>A0ABS1BAD0_9MICO</name>
<dbReference type="PROSITE" id="PS01125">
    <property type="entry name" value="ROK"/>
    <property type="match status" value="1"/>
</dbReference>
<evidence type="ECO:0000313" key="3">
    <source>
        <dbReference type="EMBL" id="MBK0331574.1"/>
    </source>
</evidence>
<dbReference type="Gene3D" id="1.10.10.10">
    <property type="entry name" value="Winged helix-like DNA-binding domain superfamily/Winged helix DNA-binding domain"/>
    <property type="match status" value="1"/>
</dbReference>
<dbReference type="Pfam" id="PF09339">
    <property type="entry name" value="HTH_IclR"/>
    <property type="match status" value="1"/>
</dbReference>
<dbReference type="PANTHER" id="PTHR18964">
    <property type="entry name" value="ROK (REPRESSOR, ORF, KINASE) FAMILY"/>
    <property type="match status" value="1"/>
</dbReference>